<dbReference type="PANTHER" id="PTHR15665:SF1">
    <property type="entry name" value="PROTEIN ASTEROID HOMOLOG 1"/>
    <property type="match status" value="1"/>
</dbReference>
<dbReference type="InterPro" id="IPR026832">
    <property type="entry name" value="Asteroid"/>
</dbReference>
<dbReference type="PANTHER" id="PTHR15665">
    <property type="entry name" value="ASTEROID PROTEIN"/>
    <property type="match status" value="1"/>
</dbReference>
<dbReference type="EMBL" id="LUCM01011615">
    <property type="protein sequence ID" value="KAA0183708.1"/>
    <property type="molecule type" value="Genomic_DNA"/>
</dbReference>
<gene>
    <name evidence="2" type="ORF">FBUS_10133</name>
</gene>
<proteinExistence type="inferred from homology"/>
<comment type="similarity">
    <text evidence="1">Belongs to the asteroid family.</text>
</comment>
<organism evidence="2 3">
    <name type="scientific">Fasciolopsis buskii</name>
    <dbReference type="NCBI Taxonomy" id="27845"/>
    <lineage>
        <taxon>Eukaryota</taxon>
        <taxon>Metazoa</taxon>
        <taxon>Spiralia</taxon>
        <taxon>Lophotrochozoa</taxon>
        <taxon>Platyhelminthes</taxon>
        <taxon>Trematoda</taxon>
        <taxon>Digenea</taxon>
        <taxon>Plagiorchiida</taxon>
        <taxon>Echinostomata</taxon>
        <taxon>Echinostomatoidea</taxon>
        <taxon>Fasciolidae</taxon>
        <taxon>Fasciolopsis</taxon>
    </lineage>
</organism>
<dbReference type="AlphaFoldDB" id="A0A8E0RNC8"/>
<evidence type="ECO:0008006" key="4">
    <source>
        <dbReference type="Google" id="ProtNLM"/>
    </source>
</evidence>
<comment type="caution">
    <text evidence="2">The sequence shown here is derived from an EMBL/GenBank/DDBJ whole genome shotgun (WGS) entry which is preliminary data.</text>
</comment>
<evidence type="ECO:0000313" key="2">
    <source>
        <dbReference type="EMBL" id="KAA0183708.1"/>
    </source>
</evidence>
<keyword evidence="3" id="KW-1185">Reference proteome</keyword>
<dbReference type="InterPro" id="IPR029060">
    <property type="entry name" value="PIN-like_dom_sf"/>
</dbReference>
<evidence type="ECO:0000256" key="1">
    <source>
        <dbReference type="ARBA" id="ARBA00007398"/>
    </source>
</evidence>
<dbReference type="OrthoDB" id="25987at2759"/>
<protein>
    <recommendedName>
        <fullName evidence="4">XPG N-terminal domain-containing protein</fullName>
    </recommendedName>
</protein>
<name>A0A8E0RNC8_9TREM</name>
<sequence length="290" mass="32964">MGIPQLGCYMKAMPGSFVPHMLHNTYAVIDVSNLLHYWNSKSKITHQFGGEYAHFYRVICKYLKMFHACDLDAIFVFGGAHIREVKHIAWEKEGDLNAAELAAYLNCPVVSGESDFYLFTPDQPMPSYCFIPLDSICWKVKPLRVQCERCQTLQKSCMVLSCKTFCLSESPLKYLNPKLFPLLSLLLGNDYAKCEFQIDGVPRENCPAEWPKRLREIDARLNCLRQFNNDDLIKPLDAALTHVDKAAKFSGERTVRIDVSLHPRSAWFRSRNGSVSSLITATLLFNLGPS</sequence>
<accession>A0A8E0RNC8</accession>
<reference evidence="2" key="1">
    <citation type="submission" date="2019-05" db="EMBL/GenBank/DDBJ databases">
        <title>Annotation for the trematode Fasciolopsis buski.</title>
        <authorList>
            <person name="Choi Y.-J."/>
        </authorList>
    </citation>
    <scope>NUCLEOTIDE SEQUENCE</scope>
    <source>
        <strain evidence="2">HT</strain>
        <tissue evidence="2">Whole worm</tissue>
    </source>
</reference>
<dbReference type="Proteomes" id="UP000728185">
    <property type="component" value="Unassembled WGS sequence"/>
</dbReference>
<evidence type="ECO:0000313" key="3">
    <source>
        <dbReference type="Proteomes" id="UP000728185"/>
    </source>
</evidence>
<dbReference type="Gene3D" id="3.40.50.1010">
    <property type="entry name" value="5'-nuclease"/>
    <property type="match status" value="1"/>
</dbReference>
<dbReference type="SUPFAM" id="SSF88723">
    <property type="entry name" value="PIN domain-like"/>
    <property type="match status" value="1"/>
</dbReference>